<organism evidence="2 3">
    <name type="scientific">Phormidium yuhuli AB48</name>
    <dbReference type="NCBI Taxonomy" id="2940671"/>
    <lineage>
        <taxon>Bacteria</taxon>
        <taxon>Bacillati</taxon>
        <taxon>Cyanobacteriota</taxon>
        <taxon>Cyanophyceae</taxon>
        <taxon>Oscillatoriophycideae</taxon>
        <taxon>Oscillatoriales</taxon>
        <taxon>Oscillatoriaceae</taxon>
        <taxon>Phormidium</taxon>
        <taxon>Phormidium yuhuli</taxon>
    </lineage>
</organism>
<feature type="compositionally biased region" description="Low complexity" evidence="1">
    <location>
        <begin position="120"/>
        <end position="129"/>
    </location>
</feature>
<feature type="compositionally biased region" description="Pro residues" evidence="1">
    <location>
        <begin position="130"/>
        <end position="141"/>
    </location>
</feature>
<sequence length="361" mass="40815">MRQRQAHELIEALFRRVRQRFDLGMEEYLVALRTLEGGWGRGDEAELQEVLQLLWCKSDIDRAHLQTEWESVWDSIRNGRSQPAPALPVEEASPPPTDISSPPPPPSQTSQPDRPPQPDPTAAELAPYPLKAPPPDLPAPPDELTFLDSDYPITRRSMSYAWRYLRRDVPTGPATLLDVAATVDSAARQGFFLAPVYQRQRENQAQLLLLVDRNGSMMPFHHFTRDLVETARYESALNPERVHVFYFHNIPAASVYDNPYLTRPVPLRQILSRCDANTALLIVSDAGAARGYRERTRVRATVQVLQDIRHYTNALAWLNPMPSSRWSKTSAGILRHLVPMFPMTPEGLSEAIDTVRCQLGG</sequence>
<keyword evidence="3" id="KW-1185">Reference proteome</keyword>
<evidence type="ECO:0000313" key="3">
    <source>
        <dbReference type="Proteomes" id="UP001056708"/>
    </source>
</evidence>
<name>A0ABY5AU19_9CYAN</name>
<accession>A0ABY5AU19</accession>
<dbReference type="Proteomes" id="UP001056708">
    <property type="component" value="Chromosome"/>
</dbReference>
<evidence type="ECO:0000313" key="2">
    <source>
        <dbReference type="EMBL" id="USR92719.1"/>
    </source>
</evidence>
<gene>
    <name evidence="2" type="ORF">NEA10_08405</name>
</gene>
<dbReference type="PANTHER" id="PTHR39338">
    <property type="entry name" value="BLL5662 PROTEIN-RELATED"/>
    <property type="match status" value="1"/>
</dbReference>
<proteinExistence type="predicted"/>
<feature type="region of interest" description="Disordered" evidence="1">
    <location>
        <begin position="80"/>
        <end position="141"/>
    </location>
</feature>
<dbReference type="RefSeq" id="WP_252664866.1">
    <property type="nucleotide sequence ID" value="NZ_CP098611.1"/>
</dbReference>
<dbReference type="PANTHER" id="PTHR39338:SF7">
    <property type="entry name" value="BLL6692 PROTEIN"/>
    <property type="match status" value="1"/>
</dbReference>
<dbReference type="EMBL" id="CP098611">
    <property type="protein sequence ID" value="USR92719.1"/>
    <property type="molecule type" value="Genomic_DNA"/>
</dbReference>
<feature type="compositionally biased region" description="Pro residues" evidence="1">
    <location>
        <begin position="93"/>
        <end position="119"/>
    </location>
</feature>
<evidence type="ECO:0000256" key="1">
    <source>
        <dbReference type="SAM" id="MobiDB-lite"/>
    </source>
</evidence>
<reference evidence="2" key="1">
    <citation type="submission" date="2022-06" db="EMBL/GenBank/DDBJ databases">
        <title>Genome sequence of Phormidium yuhuli AB48 isolated from an industrial photobioreactor environment.</title>
        <authorList>
            <person name="Qiu Y."/>
            <person name="Noonan A.J.C."/>
            <person name="Dofher K."/>
            <person name="Koch M."/>
            <person name="Kieft B."/>
            <person name="Lin X."/>
            <person name="Ziels R.M."/>
            <person name="Hallam S.J."/>
        </authorList>
    </citation>
    <scope>NUCLEOTIDE SEQUENCE</scope>
    <source>
        <strain evidence="2">AB48</strain>
    </source>
</reference>
<protein>
    <submittedName>
        <fullName evidence="2">VWA containing CoxE family protein</fullName>
    </submittedName>
</protein>